<name>A0A1G7PJJ4_9BURK</name>
<evidence type="ECO:0000256" key="1">
    <source>
        <dbReference type="SAM" id="Phobius"/>
    </source>
</evidence>
<feature type="transmembrane region" description="Helical" evidence="1">
    <location>
        <begin position="6"/>
        <end position="30"/>
    </location>
</feature>
<dbReference type="AlphaFoldDB" id="A0A1G7PJJ4"/>
<reference evidence="2 3" key="1">
    <citation type="submission" date="2016-10" db="EMBL/GenBank/DDBJ databases">
        <authorList>
            <person name="de Groot N.N."/>
        </authorList>
    </citation>
    <scope>NUCLEOTIDE SEQUENCE [LARGE SCALE GENOMIC DNA]</scope>
    <source>
        <strain evidence="2 3">LMG 2247</strain>
    </source>
</reference>
<keyword evidence="1" id="KW-0472">Membrane</keyword>
<dbReference type="Proteomes" id="UP000199706">
    <property type="component" value="Unassembled WGS sequence"/>
</dbReference>
<evidence type="ECO:0000313" key="2">
    <source>
        <dbReference type="EMBL" id="SDF86417.1"/>
    </source>
</evidence>
<accession>A0A1G7PJJ4</accession>
<feature type="transmembrane region" description="Helical" evidence="1">
    <location>
        <begin position="94"/>
        <end position="117"/>
    </location>
</feature>
<gene>
    <name evidence="2" type="ORF">SAMN05216466_101333</name>
</gene>
<protein>
    <submittedName>
        <fullName evidence="2">Uncharacterized protein</fullName>
    </submittedName>
</protein>
<proteinExistence type="predicted"/>
<feature type="transmembrane region" description="Helical" evidence="1">
    <location>
        <begin position="42"/>
        <end position="59"/>
    </location>
</feature>
<evidence type="ECO:0000313" key="3">
    <source>
        <dbReference type="Proteomes" id="UP000199706"/>
    </source>
</evidence>
<keyword evidence="1" id="KW-1133">Transmembrane helix</keyword>
<dbReference type="RefSeq" id="WP_244106021.1">
    <property type="nucleotide sequence ID" value="NZ_CADERL010000001.1"/>
</dbReference>
<sequence length="118" mass="12702">MAVGVFVAVGVVAMAAGVRVRVVVFVAVLVRMRVPILFDNRNIGSMIVPAAPASVRMVMVFRVRMSVRPMAGMTVLMVVRILQNPLRVGVSARFTGFVTVCFGVAVVRHGGFLARFVV</sequence>
<organism evidence="2 3">
    <name type="scientific">Paraburkholderia phenazinium</name>
    <dbReference type="NCBI Taxonomy" id="60549"/>
    <lineage>
        <taxon>Bacteria</taxon>
        <taxon>Pseudomonadati</taxon>
        <taxon>Pseudomonadota</taxon>
        <taxon>Betaproteobacteria</taxon>
        <taxon>Burkholderiales</taxon>
        <taxon>Burkholderiaceae</taxon>
        <taxon>Paraburkholderia</taxon>
    </lineage>
</organism>
<keyword evidence="1" id="KW-0812">Transmembrane</keyword>
<dbReference type="EMBL" id="FNCJ01000001">
    <property type="protein sequence ID" value="SDF86417.1"/>
    <property type="molecule type" value="Genomic_DNA"/>
</dbReference>